<name>A0A3B0SFY0_9ZZZZ</name>
<proteinExistence type="predicted"/>
<accession>A0A3B0SFY0</accession>
<evidence type="ECO:0000313" key="2">
    <source>
        <dbReference type="EMBL" id="VAW05171.1"/>
    </source>
</evidence>
<organism evidence="2">
    <name type="scientific">hydrothermal vent metagenome</name>
    <dbReference type="NCBI Taxonomy" id="652676"/>
    <lineage>
        <taxon>unclassified sequences</taxon>
        <taxon>metagenomes</taxon>
        <taxon>ecological metagenomes</taxon>
    </lineage>
</organism>
<dbReference type="InterPro" id="IPR041916">
    <property type="entry name" value="Anti_sigma_zinc_sf"/>
</dbReference>
<dbReference type="Pfam" id="PF13490">
    <property type="entry name" value="zf-HC2"/>
    <property type="match status" value="1"/>
</dbReference>
<feature type="domain" description="Putative zinc-finger" evidence="1">
    <location>
        <begin position="5"/>
        <end position="38"/>
    </location>
</feature>
<dbReference type="InterPro" id="IPR027383">
    <property type="entry name" value="Znf_put"/>
</dbReference>
<dbReference type="AlphaFoldDB" id="A0A3B0SFY0"/>
<gene>
    <name evidence="2" type="ORF">MNBD_ACTINO02-2164</name>
</gene>
<dbReference type="EMBL" id="UOEK01000311">
    <property type="protein sequence ID" value="VAW05171.1"/>
    <property type="molecule type" value="Genomic_DNA"/>
</dbReference>
<reference evidence="2" key="1">
    <citation type="submission" date="2018-06" db="EMBL/GenBank/DDBJ databases">
        <authorList>
            <person name="Zhirakovskaya E."/>
        </authorList>
    </citation>
    <scope>NUCLEOTIDE SEQUENCE</scope>
</reference>
<evidence type="ECO:0000259" key="1">
    <source>
        <dbReference type="Pfam" id="PF13490"/>
    </source>
</evidence>
<protein>
    <recommendedName>
        <fullName evidence="1">Putative zinc-finger domain-containing protein</fullName>
    </recommendedName>
</protein>
<dbReference type="Gene3D" id="1.10.10.1320">
    <property type="entry name" value="Anti-sigma factor, zinc-finger domain"/>
    <property type="match status" value="1"/>
</dbReference>
<sequence length="73" mass="8077">MTLTCAQLETLLPEFFDGSLPTTLADAAGEHLATCTSCTATVSELGQVRRLIRDRSALRLDQEVKERIRQSLQ</sequence>